<keyword evidence="4 5" id="KW-0472">Membrane</keyword>
<organism evidence="7 8">
    <name type="scientific">Lichtheimia ornata</name>
    <dbReference type="NCBI Taxonomy" id="688661"/>
    <lineage>
        <taxon>Eukaryota</taxon>
        <taxon>Fungi</taxon>
        <taxon>Fungi incertae sedis</taxon>
        <taxon>Mucoromycota</taxon>
        <taxon>Mucoromycotina</taxon>
        <taxon>Mucoromycetes</taxon>
        <taxon>Mucorales</taxon>
        <taxon>Lichtheimiaceae</taxon>
        <taxon>Lichtheimia</taxon>
    </lineage>
</organism>
<keyword evidence="2 5" id="KW-0812">Transmembrane</keyword>
<evidence type="ECO:0000313" key="8">
    <source>
        <dbReference type="Proteomes" id="UP001234581"/>
    </source>
</evidence>
<feature type="transmembrane region" description="Helical" evidence="5">
    <location>
        <begin position="298"/>
        <end position="316"/>
    </location>
</feature>
<sequence length="563" mass="61639">MATKQSNPPPPIGDALRDNASSVAVTMDSDRIAADEDVAKVATATNTNPRWKWYLIFFGLQLSLFSTGLEFTVVSTALPKIGSELDAISISSWVVTIYIVTQNAFQPIWAKLSDIFGRKCIFLGALSFFLICSALCGVSQSMTWLITARAFQGIGVAAIYPLVCHMGQIRCKRMISSIQQPCKTYIIVADIVPLDKRASYEGLIHGCFTFATICGPFIGGTLTDHVSWRGIFFVIIPSGVIGMIIIALFLHLPIEKENLSTKLQRIDYTGILLVMGATVLFMLAMSFITQGYPWKSPLIIAPLASTPLLVALLIFVENKVAIEPLLPPRLFIKLPVVCLSICNLSYGLMYIAAVYHAPTYFQIVHADSSMISGVRLIPLYVCFMIATFVVGWFITLRGYYRPPLSGGFVLHGIGFGLFILFDANTSWAEIFGAMLIGGIGMGGIAGSSAVAIQASVEERDIAVVSGLLSYTFMLGGGIGVALAFALINLYLQNNLPRMIPPEYAKRIFDNPTFIRDGLPSAYFDAAIMVYNDAYKRLWYLMVVFSGIAFMSSLFVKQYSLKKG</sequence>
<feature type="transmembrane region" description="Helical" evidence="5">
    <location>
        <begin position="271"/>
        <end position="292"/>
    </location>
</feature>
<feature type="transmembrane region" description="Helical" evidence="5">
    <location>
        <begin position="121"/>
        <end position="140"/>
    </location>
</feature>
<dbReference type="Gene3D" id="1.20.1250.20">
    <property type="entry name" value="MFS general substrate transporter like domains"/>
    <property type="match status" value="2"/>
</dbReference>
<evidence type="ECO:0000259" key="6">
    <source>
        <dbReference type="PROSITE" id="PS50850"/>
    </source>
</evidence>
<evidence type="ECO:0000256" key="1">
    <source>
        <dbReference type="ARBA" id="ARBA00004141"/>
    </source>
</evidence>
<proteinExistence type="predicted"/>
<feature type="transmembrane region" description="Helical" evidence="5">
    <location>
        <begin position="228"/>
        <end position="250"/>
    </location>
</feature>
<dbReference type="InterPro" id="IPR036259">
    <property type="entry name" value="MFS_trans_sf"/>
</dbReference>
<dbReference type="Pfam" id="PF07690">
    <property type="entry name" value="MFS_1"/>
    <property type="match status" value="2"/>
</dbReference>
<feature type="transmembrane region" description="Helical" evidence="5">
    <location>
        <begin position="90"/>
        <end position="109"/>
    </location>
</feature>
<evidence type="ECO:0000256" key="3">
    <source>
        <dbReference type="ARBA" id="ARBA00022989"/>
    </source>
</evidence>
<dbReference type="Proteomes" id="UP001234581">
    <property type="component" value="Unassembled WGS sequence"/>
</dbReference>
<dbReference type="GeneID" id="83209055"/>
<feature type="transmembrane region" description="Helical" evidence="5">
    <location>
        <begin position="377"/>
        <end position="396"/>
    </location>
</feature>
<dbReference type="InterPro" id="IPR011701">
    <property type="entry name" value="MFS"/>
</dbReference>
<feature type="transmembrane region" description="Helical" evidence="5">
    <location>
        <begin position="203"/>
        <end position="222"/>
    </location>
</feature>
<reference evidence="7 8" key="1">
    <citation type="submission" date="2023-03" db="EMBL/GenBank/DDBJ databases">
        <title>Genome sequence of Lichtheimia ornata CBS 291.66.</title>
        <authorList>
            <person name="Mohabir J.T."/>
            <person name="Shea T.P."/>
            <person name="Kurbessoian T."/>
            <person name="Berby B."/>
            <person name="Fontaine J."/>
            <person name="Livny J."/>
            <person name="Gnirke A."/>
            <person name="Stajich J.E."/>
            <person name="Cuomo C.A."/>
        </authorList>
    </citation>
    <scope>NUCLEOTIDE SEQUENCE [LARGE SCALE GENOMIC DNA]</scope>
    <source>
        <strain evidence="7">CBS 291.66</strain>
    </source>
</reference>
<comment type="subcellular location">
    <subcellularLocation>
        <location evidence="1">Membrane</location>
        <topology evidence="1">Multi-pass membrane protein</topology>
    </subcellularLocation>
</comment>
<name>A0AAD7VAY7_9FUNG</name>
<dbReference type="AlphaFoldDB" id="A0AAD7VAY7"/>
<dbReference type="PROSITE" id="PS50850">
    <property type="entry name" value="MFS"/>
    <property type="match status" value="1"/>
</dbReference>
<feature type="transmembrane region" description="Helical" evidence="5">
    <location>
        <begin position="464"/>
        <end position="491"/>
    </location>
</feature>
<feature type="transmembrane region" description="Helical" evidence="5">
    <location>
        <begin position="427"/>
        <end position="452"/>
    </location>
</feature>
<dbReference type="EMBL" id="JARTCD010000004">
    <property type="protein sequence ID" value="KAJ8662673.1"/>
    <property type="molecule type" value="Genomic_DNA"/>
</dbReference>
<dbReference type="RefSeq" id="XP_058347586.1">
    <property type="nucleotide sequence ID" value="XM_058481729.1"/>
</dbReference>
<feature type="transmembrane region" description="Helical" evidence="5">
    <location>
        <begin position="146"/>
        <end position="164"/>
    </location>
</feature>
<evidence type="ECO:0000256" key="4">
    <source>
        <dbReference type="ARBA" id="ARBA00023136"/>
    </source>
</evidence>
<protein>
    <recommendedName>
        <fullName evidence="6">Major facilitator superfamily (MFS) profile domain-containing protein</fullName>
    </recommendedName>
</protein>
<gene>
    <name evidence="7" type="ORF">O0I10_001637</name>
</gene>
<feature type="transmembrane region" description="Helical" evidence="5">
    <location>
        <begin position="336"/>
        <end position="357"/>
    </location>
</feature>
<dbReference type="SUPFAM" id="SSF103473">
    <property type="entry name" value="MFS general substrate transporter"/>
    <property type="match status" value="1"/>
</dbReference>
<dbReference type="GO" id="GO:0022857">
    <property type="term" value="F:transmembrane transporter activity"/>
    <property type="evidence" value="ECO:0007669"/>
    <property type="project" value="InterPro"/>
</dbReference>
<dbReference type="InterPro" id="IPR020846">
    <property type="entry name" value="MFS_dom"/>
</dbReference>
<dbReference type="GO" id="GO:0005886">
    <property type="term" value="C:plasma membrane"/>
    <property type="evidence" value="ECO:0007669"/>
    <property type="project" value="TreeGrafter"/>
</dbReference>
<feature type="domain" description="Major facilitator superfamily (MFS) profile" evidence="6">
    <location>
        <begin position="56"/>
        <end position="560"/>
    </location>
</feature>
<evidence type="ECO:0000256" key="2">
    <source>
        <dbReference type="ARBA" id="ARBA00022692"/>
    </source>
</evidence>
<feature type="transmembrane region" description="Helical" evidence="5">
    <location>
        <begin position="53"/>
        <end position="78"/>
    </location>
</feature>
<keyword evidence="8" id="KW-1185">Reference proteome</keyword>
<dbReference type="PANTHER" id="PTHR23501">
    <property type="entry name" value="MAJOR FACILITATOR SUPERFAMILY"/>
    <property type="match status" value="1"/>
</dbReference>
<keyword evidence="3 5" id="KW-1133">Transmembrane helix</keyword>
<feature type="transmembrane region" description="Helical" evidence="5">
    <location>
        <begin position="537"/>
        <end position="555"/>
    </location>
</feature>
<comment type="caution">
    <text evidence="7">The sequence shown here is derived from an EMBL/GenBank/DDBJ whole genome shotgun (WGS) entry which is preliminary data.</text>
</comment>
<dbReference type="PANTHER" id="PTHR23501:SF102">
    <property type="entry name" value="DRUG TRANSPORTER, PUTATIVE (AFU_ORTHOLOGUE AFUA_3G08530)-RELATED"/>
    <property type="match status" value="1"/>
</dbReference>
<accession>A0AAD7VAY7</accession>
<evidence type="ECO:0000256" key="5">
    <source>
        <dbReference type="SAM" id="Phobius"/>
    </source>
</evidence>
<feature type="transmembrane region" description="Helical" evidence="5">
    <location>
        <begin position="403"/>
        <end position="421"/>
    </location>
</feature>
<evidence type="ECO:0000313" key="7">
    <source>
        <dbReference type="EMBL" id="KAJ8662673.1"/>
    </source>
</evidence>